<gene>
    <name evidence="1" type="ORF">M9Y10_028985</name>
</gene>
<keyword evidence="2" id="KW-1185">Reference proteome</keyword>
<dbReference type="Proteomes" id="UP001470230">
    <property type="component" value="Unassembled WGS sequence"/>
</dbReference>
<proteinExistence type="predicted"/>
<comment type="caution">
    <text evidence="1">The sequence shown here is derived from an EMBL/GenBank/DDBJ whole genome shotgun (WGS) entry which is preliminary data.</text>
</comment>
<protein>
    <submittedName>
        <fullName evidence="1">Uncharacterized protein</fullName>
    </submittedName>
</protein>
<evidence type="ECO:0000313" key="2">
    <source>
        <dbReference type="Proteomes" id="UP001470230"/>
    </source>
</evidence>
<evidence type="ECO:0000313" key="1">
    <source>
        <dbReference type="EMBL" id="KAK8891765.1"/>
    </source>
</evidence>
<sequence>MESFRKDALLGKELKYLEEQSIIDNARIQNFRSPKIKGKIDTVKESTANLSKEIDDYTAEMNDDEYKQYRRSKVISKQQIKEPVEFSLLRNSIVAALSSASDDYDEIEFEEEEEENYSTEASEVAVSIGGEKDYQKIHSPITKNMHTPESKTFSMTNFYQTSNSRLNLDPNSRSMRYEDLMSSFESPLNPPETNRAIEIADKVRVKLYSPFMSKRNIEPTLPQNLSMASIYRTPQNSKSIKNSRTNATHNIKSNNYSSRLTSQLSPFFGSRKAVTDINGVTEHVQRLRRAKQATPVKKNTDDFENFREVIVPDMPIITPNRTKITNLFTKEIDKVLQEVEHSIIEQDNFS</sequence>
<organism evidence="1 2">
    <name type="scientific">Tritrichomonas musculus</name>
    <dbReference type="NCBI Taxonomy" id="1915356"/>
    <lineage>
        <taxon>Eukaryota</taxon>
        <taxon>Metamonada</taxon>
        <taxon>Parabasalia</taxon>
        <taxon>Tritrichomonadida</taxon>
        <taxon>Tritrichomonadidae</taxon>
        <taxon>Tritrichomonas</taxon>
    </lineage>
</organism>
<name>A0ABR2KKV4_9EUKA</name>
<accession>A0ABR2KKV4</accession>
<dbReference type="EMBL" id="JAPFFF010000004">
    <property type="protein sequence ID" value="KAK8891765.1"/>
    <property type="molecule type" value="Genomic_DNA"/>
</dbReference>
<reference evidence="1 2" key="1">
    <citation type="submission" date="2024-04" db="EMBL/GenBank/DDBJ databases">
        <title>Tritrichomonas musculus Genome.</title>
        <authorList>
            <person name="Alves-Ferreira E."/>
            <person name="Grigg M."/>
            <person name="Lorenzi H."/>
            <person name="Galac M."/>
        </authorList>
    </citation>
    <scope>NUCLEOTIDE SEQUENCE [LARGE SCALE GENOMIC DNA]</scope>
    <source>
        <strain evidence="1 2">EAF2021</strain>
    </source>
</reference>